<dbReference type="GO" id="GO:0016491">
    <property type="term" value="F:oxidoreductase activity"/>
    <property type="evidence" value="ECO:0007669"/>
    <property type="project" value="InterPro"/>
</dbReference>
<reference evidence="3 4" key="1">
    <citation type="submission" date="2015-12" db="EMBL/GenBank/DDBJ databases">
        <title>Serinicoccus chungangenesis strain CD08_5 genome sequencing and assembly.</title>
        <authorList>
            <person name="Chander A.M."/>
            <person name="Kaur G."/>
            <person name="Nair G.R."/>
            <person name="Dhawan D.K."/>
            <person name="Kochhar R.K."/>
            <person name="Mayilraj S."/>
            <person name="Bhadada S.K."/>
        </authorList>
    </citation>
    <scope>NUCLEOTIDE SEQUENCE [LARGE SCALE GENOMIC DNA]</scope>
    <source>
        <strain evidence="3 4">CD08_5</strain>
    </source>
</reference>
<feature type="domain" description="NADPH-dependent FMN reductase-like" evidence="2">
    <location>
        <begin position="1"/>
        <end position="148"/>
    </location>
</feature>
<gene>
    <name evidence="3" type="ORF">AVL62_03030</name>
</gene>
<dbReference type="InterPro" id="IPR050712">
    <property type="entry name" value="NAD(P)H-dep_reductase"/>
</dbReference>
<evidence type="ECO:0000256" key="1">
    <source>
        <dbReference type="SAM" id="MobiDB-lite"/>
    </source>
</evidence>
<accession>A0A0W8I667</accession>
<proteinExistence type="predicted"/>
<dbReference type="AlphaFoldDB" id="A0A0W8I667"/>
<dbReference type="STRING" id="767452.AVL62_03030"/>
<feature type="region of interest" description="Disordered" evidence="1">
    <location>
        <begin position="155"/>
        <end position="183"/>
    </location>
</feature>
<dbReference type="SUPFAM" id="SSF52218">
    <property type="entry name" value="Flavoproteins"/>
    <property type="match status" value="1"/>
</dbReference>
<name>A0A0W8I667_9MICO</name>
<dbReference type="OrthoDB" id="9812295at2"/>
<dbReference type="RefSeq" id="WP_058891759.1">
    <property type="nucleotide sequence ID" value="NZ_LQBL01000028.1"/>
</dbReference>
<comment type="caution">
    <text evidence="3">The sequence shown here is derived from an EMBL/GenBank/DDBJ whole genome shotgun (WGS) entry which is preliminary data.</text>
</comment>
<dbReference type="EMBL" id="LQBL01000028">
    <property type="protein sequence ID" value="KUG53752.1"/>
    <property type="molecule type" value="Genomic_DNA"/>
</dbReference>
<dbReference type="PANTHER" id="PTHR30543">
    <property type="entry name" value="CHROMATE REDUCTASE"/>
    <property type="match status" value="1"/>
</dbReference>
<evidence type="ECO:0000313" key="3">
    <source>
        <dbReference type="EMBL" id="KUG53752.1"/>
    </source>
</evidence>
<dbReference type="Pfam" id="PF03358">
    <property type="entry name" value="FMN_red"/>
    <property type="match status" value="1"/>
</dbReference>
<dbReference type="Proteomes" id="UP000054837">
    <property type="component" value="Unassembled WGS sequence"/>
</dbReference>
<keyword evidence="4" id="KW-1185">Reference proteome</keyword>
<evidence type="ECO:0000313" key="4">
    <source>
        <dbReference type="Proteomes" id="UP000054837"/>
    </source>
</evidence>
<feature type="compositionally biased region" description="Polar residues" evidence="1">
    <location>
        <begin position="174"/>
        <end position="183"/>
    </location>
</feature>
<dbReference type="Gene3D" id="3.40.50.360">
    <property type="match status" value="1"/>
</dbReference>
<sequence>MKIGIIIGSLREGRKGESVGRWVHEQALAREGSTEFELIDLKSFGVPLLEWEKVPGGAKKQYPYDSVLAWSAAVDACDGFVLVTPEYNHSVPGGLKNATDWLYPEWQGKAAGLVGYGSEGGVRAIEHWRLILANYSTVVVRQQVSLSTMEEFDGAQVRPNERRPGELGTLLDQVEQTVRQQQS</sequence>
<evidence type="ECO:0000259" key="2">
    <source>
        <dbReference type="Pfam" id="PF03358"/>
    </source>
</evidence>
<protein>
    <submittedName>
        <fullName evidence="3">NADPH-dependent FMN reductase</fullName>
    </submittedName>
</protein>
<dbReference type="PANTHER" id="PTHR30543:SF21">
    <property type="entry name" value="NAD(P)H-DEPENDENT FMN REDUCTASE LOT6"/>
    <property type="match status" value="1"/>
</dbReference>
<dbReference type="InterPro" id="IPR005025">
    <property type="entry name" value="FMN_Rdtase-like_dom"/>
</dbReference>
<dbReference type="GO" id="GO:0005829">
    <property type="term" value="C:cytosol"/>
    <property type="evidence" value="ECO:0007669"/>
    <property type="project" value="TreeGrafter"/>
</dbReference>
<dbReference type="InterPro" id="IPR029039">
    <property type="entry name" value="Flavoprotein-like_sf"/>
</dbReference>
<organism evidence="3 4">
    <name type="scientific">Serinicoccus chungangensis</name>
    <dbReference type="NCBI Taxonomy" id="767452"/>
    <lineage>
        <taxon>Bacteria</taxon>
        <taxon>Bacillati</taxon>
        <taxon>Actinomycetota</taxon>
        <taxon>Actinomycetes</taxon>
        <taxon>Micrococcales</taxon>
        <taxon>Ornithinimicrobiaceae</taxon>
        <taxon>Serinicoccus</taxon>
    </lineage>
</organism>
<dbReference type="GO" id="GO:0010181">
    <property type="term" value="F:FMN binding"/>
    <property type="evidence" value="ECO:0007669"/>
    <property type="project" value="TreeGrafter"/>
</dbReference>